<evidence type="ECO:0000313" key="2">
    <source>
        <dbReference type="Proteomes" id="UP001060215"/>
    </source>
</evidence>
<sequence>MESVGGDMSDYGRGSLDNNNIVRKEMGLEWMLRPKDNIERETATTTASDQLEEPQVEEVCRPLHKLILTSHCSI</sequence>
<name>A0ACC0HJF9_9ERIC</name>
<reference evidence="1 2" key="1">
    <citation type="journal article" date="2022" name="Plant J.">
        <title>Chromosome-level genome of Camellia lanceoleosa provides a valuable resource for understanding genome evolution and self-incompatibility.</title>
        <authorList>
            <person name="Gong W."/>
            <person name="Xiao S."/>
            <person name="Wang L."/>
            <person name="Liao Z."/>
            <person name="Chang Y."/>
            <person name="Mo W."/>
            <person name="Hu G."/>
            <person name="Li W."/>
            <person name="Zhao G."/>
            <person name="Zhu H."/>
            <person name="Hu X."/>
            <person name="Ji K."/>
            <person name="Xiang X."/>
            <person name="Song Q."/>
            <person name="Yuan D."/>
            <person name="Jin S."/>
            <person name="Zhang L."/>
        </authorList>
    </citation>
    <scope>NUCLEOTIDE SEQUENCE [LARGE SCALE GENOMIC DNA]</scope>
    <source>
        <strain evidence="1">SQ_2022a</strain>
    </source>
</reference>
<comment type="caution">
    <text evidence="1">The sequence shown here is derived from an EMBL/GenBank/DDBJ whole genome shotgun (WGS) entry which is preliminary data.</text>
</comment>
<protein>
    <submittedName>
        <fullName evidence="1">Uncharacterized protein</fullName>
    </submittedName>
</protein>
<gene>
    <name evidence="1" type="ORF">LOK49_LG06G02812</name>
</gene>
<accession>A0ACC0HJF9</accession>
<evidence type="ECO:0000313" key="1">
    <source>
        <dbReference type="EMBL" id="KAI8012600.1"/>
    </source>
</evidence>
<organism evidence="1 2">
    <name type="scientific">Camellia lanceoleosa</name>
    <dbReference type="NCBI Taxonomy" id="1840588"/>
    <lineage>
        <taxon>Eukaryota</taxon>
        <taxon>Viridiplantae</taxon>
        <taxon>Streptophyta</taxon>
        <taxon>Embryophyta</taxon>
        <taxon>Tracheophyta</taxon>
        <taxon>Spermatophyta</taxon>
        <taxon>Magnoliopsida</taxon>
        <taxon>eudicotyledons</taxon>
        <taxon>Gunneridae</taxon>
        <taxon>Pentapetalae</taxon>
        <taxon>asterids</taxon>
        <taxon>Ericales</taxon>
        <taxon>Theaceae</taxon>
        <taxon>Camellia</taxon>
    </lineage>
</organism>
<dbReference type="Proteomes" id="UP001060215">
    <property type="component" value="Chromosome 5"/>
</dbReference>
<dbReference type="EMBL" id="CM045762">
    <property type="protein sequence ID" value="KAI8012600.1"/>
    <property type="molecule type" value="Genomic_DNA"/>
</dbReference>
<keyword evidence="2" id="KW-1185">Reference proteome</keyword>
<proteinExistence type="predicted"/>